<evidence type="ECO:0000313" key="1">
    <source>
        <dbReference type="EMBL" id="RZU39748.1"/>
    </source>
</evidence>
<protein>
    <submittedName>
        <fullName evidence="1">Uncharacterized protein</fullName>
    </submittedName>
</protein>
<gene>
    <name evidence="1" type="ORF">BDD14_1141</name>
</gene>
<sequence>MTSFGQPGTMERRRRMHTLVGEIFKGEVNVSRDYGDTDARGADSRWAE</sequence>
<keyword evidence="2" id="KW-1185">Reference proteome</keyword>
<comment type="caution">
    <text evidence="1">The sequence shown here is derived from an EMBL/GenBank/DDBJ whole genome shotgun (WGS) entry which is preliminary data.</text>
</comment>
<evidence type="ECO:0000313" key="2">
    <source>
        <dbReference type="Proteomes" id="UP000292958"/>
    </source>
</evidence>
<dbReference type="EMBL" id="SHKW01000001">
    <property type="protein sequence ID" value="RZU39748.1"/>
    <property type="molecule type" value="Genomic_DNA"/>
</dbReference>
<dbReference type="AlphaFoldDB" id="A0A4Q7YQL7"/>
<organism evidence="1 2">
    <name type="scientific">Edaphobacter modestus</name>
    <dbReference type="NCBI Taxonomy" id="388466"/>
    <lineage>
        <taxon>Bacteria</taxon>
        <taxon>Pseudomonadati</taxon>
        <taxon>Acidobacteriota</taxon>
        <taxon>Terriglobia</taxon>
        <taxon>Terriglobales</taxon>
        <taxon>Acidobacteriaceae</taxon>
        <taxon>Edaphobacter</taxon>
    </lineage>
</organism>
<dbReference type="Proteomes" id="UP000292958">
    <property type="component" value="Unassembled WGS sequence"/>
</dbReference>
<proteinExistence type="predicted"/>
<accession>A0A4Q7YQL7</accession>
<name>A0A4Q7YQL7_9BACT</name>
<reference evidence="1 2" key="1">
    <citation type="submission" date="2019-02" db="EMBL/GenBank/DDBJ databases">
        <title>Genomic Encyclopedia of Archaeal and Bacterial Type Strains, Phase II (KMG-II): from individual species to whole genera.</title>
        <authorList>
            <person name="Goeker M."/>
        </authorList>
    </citation>
    <scope>NUCLEOTIDE SEQUENCE [LARGE SCALE GENOMIC DNA]</scope>
    <source>
        <strain evidence="1 2">DSM 18101</strain>
    </source>
</reference>